<gene>
    <name evidence="3" type="ORF">S03H2_39861</name>
</gene>
<keyword evidence="1" id="KW-0472">Membrane</keyword>
<dbReference type="Pfam" id="PF12911">
    <property type="entry name" value="OppC_N"/>
    <property type="match status" value="1"/>
</dbReference>
<protein>
    <recommendedName>
        <fullName evidence="2">Oligopeptide transport permease C-like N-terminal domain-containing protein</fullName>
    </recommendedName>
</protein>
<keyword evidence="1" id="KW-1133">Transmembrane helix</keyword>
<dbReference type="GO" id="GO:0005886">
    <property type="term" value="C:plasma membrane"/>
    <property type="evidence" value="ECO:0007669"/>
    <property type="project" value="UniProtKB-SubCell"/>
</dbReference>
<reference evidence="3" key="1">
    <citation type="journal article" date="2014" name="Front. Microbiol.">
        <title>High frequency of phylogenetically diverse reductive dehalogenase-homologous genes in deep subseafloor sedimentary metagenomes.</title>
        <authorList>
            <person name="Kawai M."/>
            <person name="Futagami T."/>
            <person name="Toyoda A."/>
            <person name="Takaki Y."/>
            <person name="Nishi S."/>
            <person name="Hori S."/>
            <person name="Arai W."/>
            <person name="Tsubouchi T."/>
            <person name="Morono Y."/>
            <person name="Uchiyama I."/>
            <person name="Ito T."/>
            <person name="Fujiyama A."/>
            <person name="Inagaki F."/>
            <person name="Takami H."/>
        </authorList>
    </citation>
    <scope>NUCLEOTIDE SEQUENCE</scope>
    <source>
        <strain evidence="3">Expedition CK06-06</strain>
    </source>
</reference>
<dbReference type="InterPro" id="IPR025966">
    <property type="entry name" value="OppC_N"/>
</dbReference>
<name>X1G470_9ZZZZ</name>
<feature type="domain" description="Oligopeptide transport permease C-like N-terminal" evidence="2">
    <location>
        <begin position="20"/>
        <end position="72"/>
    </location>
</feature>
<sequence>MIEQKDKKDKIEEKKLFVASQWQLIRWKFFRHKLAIGALAVLAISYLCVVFAEFISPYDPIHYDIRYTYAPPQRLRFFDEKGHFHLRPFIYGLKSELDMVTLHIKLFLKFFY</sequence>
<organism evidence="3">
    <name type="scientific">marine sediment metagenome</name>
    <dbReference type="NCBI Taxonomy" id="412755"/>
    <lineage>
        <taxon>unclassified sequences</taxon>
        <taxon>metagenomes</taxon>
        <taxon>ecological metagenomes</taxon>
    </lineage>
</organism>
<keyword evidence="1" id="KW-0812">Transmembrane</keyword>
<dbReference type="EMBL" id="BARU01024675">
    <property type="protein sequence ID" value="GAH52012.1"/>
    <property type="molecule type" value="Genomic_DNA"/>
</dbReference>
<evidence type="ECO:0000259" key="2">
    <source>
        <dbReference type="Pfam" id="PF12911"/>
    </source>
</evidence>
<proteinExistence type="predicted"/>
<feature type="transmembrane region" description="Helical" evidence="1">
    <location>
        <begin position="34"/>
        <end position="55"/>
    </location>
</feature>
<evidence type="ECO:0000313" key="3">
    <source>
        <dbReference type="EMBL" id="GAH52012.1"/>
    </source>
</evidence>
<accession>X1G470</accession>
<dbReference type="AlphaFoldDB" id="X1G470"/>
<evidence type="ECO:0000256" key="1">
    <source>
        <dbReference type="SAM" id="Phobius"/>
    </source>
</evidence>
<comment type="caution">
    <text evidence="3">The sequence shown here is derived from an EMBL/GenBank/DDBJ whole genome shotgun (WGS) entry which is preliminary data.</text>
</comment>